<dbReference type="InterPro" id="IPR004045">
    <property type="entry name" value="Glutathione_S-Trfase_N"/>
</dbReference>
<protein>
    <submittedName>
        <fullName evidence="4">Glutathione S-transferase</fullName>
    </submittedName>
</protein>
<evidence type="ECO:0000259" key="3">
    <source>
        <dbReference type="PROSITE" id="PS50405"/>
    </source>
</evidence>
<dbReference type="PROSITE" id="PS50404">
    <property type="entry name" value="GST_NTER"/>
    <property type="match status" value="1"/>
</dbReference>
<dbReference type="InterPro" id="IPR040079">
    <property type="entry name" value="Glutathione_S-Trfase"/>
</dbReference>
<dbReference type="PANTHER" id="PTHR44051:SF8">
    <property type="entry name" value="GLUTATHIONE S-TRANSFERASE GSTA"/>
    <property type="match status" value="1"/>
</dbReference>
<dbReference type="InterPro" id="IPR010987">
    <property type="entry name" value="Glutathione-S-Trfase_C-like"/>
</dbReference>
<dbReference type="SFLD" id="SFLDG00358">
    <property type="entry name" value="Main_(cytGST)"/>
    <property type="match status" value="1"/>
</dbReference>
<sequence>MTYALYYSPSTAAMAPHMLLRELGVEFELRRVDTQKGEHRNEAYTKLNPNGLIPAFEHDGMILWEAAAICTYLCDLHPEAGFAPDVGTKQRGEFYKWMIWLTNTVQPDLIGWFYPDRYVPAENAEQYKMTMLDRLMPRYAILDERLRDRDWLVGDRITAVDLYAFMLSRWTRNMPRRARDLPNLRRLLDRVMARPATQKVYEIEGIAEPFF</sequence>
<dbReference type="InterPro" id="IPR036249">
    <property type="entry name" value="Thioredoxin-like_sf"/>
</dbReference>
<dbReference type="Pfam" id="PF02798">
    <property type="entry name" value="GST_N"/>
    <property type="match status" value="1"/>
</dbReference>
<dbReference type="SFLD" id="SFLDG01150">
    <property type="entry name" value="Main.1:_Beta-like"/>
    <property type="match status" value="1"/>
</dbReference>
<dbReference type="PANTHER" id="PTHR44051">
    <property type="entry name" value="GLUTATHIONE S-TRANSFERASE-RELATED"/>
    <property type="match status" value="1"/>
</dbReference>
<dbReference type="SUPFAM" id="SSF47616">
    <property type="entry name" value="GST C-terminal domain-like"/>
    <property type="match status" value="1"/>
</dbReference>
<evidence type="ECO:0000256" key="1">
    <source>
        <dbReference type="RuleBase" id="RU003494"/>
    </source>
</evidence>
<dbReference type="Proteomes" id="UP000681075">
    <property type="component" value="Unassembled WGS sequence"/>
</dbReference>
<dbReference type="CDD" id="cd03057">
    <property type="entry name" value="GST_N_Beta"/>
    <property type="match status" value="1"/>
</dbReference>
<comment type="caution">
    <text evidence="4">The sequence shown here is derived from an EMBL/GenBank/DDBJ whole genome shotgun (WGS) entry which is preliminary data.</text>
</comment>
<feature type="domain" description="GST N-terminal" evidence="2">
    <location>
        <begin position="1"/>
        <end position="81"/>
    </location>
</feature>
<comment type="similarity">
    <text evidence="1">Belongs to the GST superfamily.</text>
</comment>
<dbReference type="InterPro" id="IPR036282">
    <property type="entry name" value="Glutathione-S-Trfase_C_sf"/>
</dbReference>
<reference evidence="4" key="1">
    <citation type="submission" date="2021-02" db="EMBL/GenBank/DDBJ databases">
        <title>Genome sequence of Rhodospirillales sp. strain TMPK1 isolated from soil.</title>
        <authorList>
            <person name="Nakai R."/>
            <person name="Kusada H."/>
            <person name="Tamaki H."/>
        </authorList>
    </citation>
    <scope>NUCLEOTIDE SEQUENCE</scope>
    <source>
        <strain evidence="4">TMPK1</strain>
    </source>
</reference>
<proteinExistence type="inferred from homology"/>
<accession>A0A8S8XBS6</accession>
<dbReference type="PROSITE" id="PS50405">
    <property type="entry name" value="GST_CTER"/>
    <property type="match status" value="1"/>
</dbReference>
<dbReference type="Gene3D" id="3.40.30.10">
    <property type="entry name" value="Glutaredoxin"/>
    <property type="match status" value="1"/>
</dbReference>
<feature type="domain" description="GST C-terminal" evidence="3">
    <location>
        <begin position="87"/>
        <end position="210"/>
    </location>
</feature>
<gene>
    <name evidence="4" type="ORF">TMPK1_08830</name>
</gene>
<evidence type="ECO:0000313" key="4">
    <source>
        <dbReference type="EMBL" id="GIL38646.1"/>
    </source>
</evidence>
<organism evidence="4 5">
    <name type="scientific">Roseiterribacter gracilis</name>
    <dbReference type="NCBI Taxonomy" id="2812848"/>
    <lineage>
        <taxon>Bacteria</taxon>
        <taxon>Pseudomonadati</taxon>
        <taxon>Pseudomonadota</taxon>
        <taxon>Alphaproteobacteria</taxon>
        <taxon>Rhodospirillales</taxon>
        <taxon>Roseiterribacteraceae</taxon>
        <taxon>Roseiterribacter</taxon>
    </lineage>
</organism>
<dbReference type="EMBL" id="BOPV01000001">
    <property type="protein sequence ID" value="GIL38646.1"/>
    <property type="molecule type" value="Genomic_DNA"/>
</dbReference>
<dbReference type="Gene3D" id="1.20.1050.10">
    <property type="match status" value="1"/>
</dbReference>
<dbReference type="InterPro" id="IPR004046">
    <property type="entry name" value="GST_C"/>
</dbReference>
<dbReference type="CDD" id="cd03188">
    <property type="entry name" value="GST_C_Beta"/>
    <property type="match status" value="1"/>
</dbReference>
<dbReference type="SUPFAM" id="SSF52833">
    <property type="entry name" value="Thioredoxin-like"/>
    <property type="match status" value="1"/>
</dbReference>
<name>A0A8S8XBS6_9PROT</name>
<evidence type="ECO:0000259" key="2">
    <source>
        <dbReference type="PROSITE" id="PS50404"/>
    </source>
</evidence>
<keyword evidence="5" id="KW-1185">Reference proteome</keyword>
<dbReference type="AlphaFoldDB" id="A0A8S8XBS6"/>
<evidence type="ECO:0000313" key="5">
    <source>
        <dbReference type="Proteomes" id="UP000681075"/>
    </source>
</evidence>
<dbReference type="RefSeq" id="WP_420241695.1">
    <property type="nucleotide sequence ID" value="NZ_BOPV01000001.1"/>
</dbReference>
<dbReference type="Pfam" id="PF00043">
    <property type="entry name" value="GST_C"/>
    <property type="match status" value="1"/>
</dbReference>
<dbReference type="SFLD" id="SFLDS00019">
    <property type="entry name" value="Glutathione_Transferase_(cytos"/>
    <property type="match status" value="1"/>
</dbReference>